<comment type="caution">
    <text evidence="12">The sequence shown here is derived from an EMBL/GenBank/DDBJ whole genome shotgun (WGS) entry which is preliminary data.</text>
</comment>
<feature type="binding site" evidence="10">
    <location>
        <begin position="184"/>
        <end position="185"/>
    </location>
    <ligand>
        <name>2-[(2R,5Z)-2-carboxy-4-methylthiazol-5(2H)-ylidene]ethyl phosphate</name>
        <dbReference type="ChEBI" id="CHEBI:62899"/>
    </ligand>
</feature>
<dbReference type="HAMAP" id="MF_00097">
    <property type="entry name" value="TMP_synthase"/>
    <property type="match status" value="1"/>
</dbReference>
<dbReference type="SUPFAM" id="SSF51391">
    <property type="entry name" value="Thiamin phosphate synthase"/>
    <property type="match status" value="1"/>
</dbReference>
<dbReference type="UniPathway" id="UPA00060">
    <property type="reaction ID" value="UER00141"/>
</dbReference>
<proteinExistence type="inferred from homology"/>
<evidence type="ECO:0000259" key="11">
    <source>
        <dbReference type="Pfam" id="PF02581"/>
    </source>
</evidence>
<comment type="pathway">
    <text evidence="2 10">Cofactor biosynthesis; thiamine diphosphate biosynthesis; thiamine phosphate from 4-amino-2-methyl-5-diphosphomethylpyrimidine and 4-methyl-5-(2-phosphoethyl)-thiazole: step 1/1.</text>
</comment>
<dbReference type="GO" id="GO:0004789">
    <property type="term" value="F:thiamine-phosphate diphosphorylase activity"/>
    <property type="evidence" value="ECO:0007669"/>
    <property type="project" value="UniProtKB-UniRule"/>
</dbReference>
<dbReference type="InterPro" id="IPR022998">
    <property type="entry name" value="ThiamineP_synth_TenI"/>
</dbReference>
<gene>
    <name evidence="10" type="primary">thiE</name>
    <name evidence="12" type="ORF">ENO59_04610</name>
</gene>
<feature type="binding site" evidence="10">
    <location>
        <position position="70"/>
    </location>
    <ligand>
        <name>4-amino-2-methyl-5-(diphosphooxymethyl)pyrimidine</name>
        <dbReference type="ChEBI" id="CHEBI:57841"/>
    </ligand>
</feature>
<reference evidence="12" key="1">
    <citation type="journal article" date="2020" name="mSystems">
        <title>Genome- and Community-Level Interaction Insights into Carbon Utilization and Element Cycling Functions of Hydrothermarchaeota in Hydrothermal Sediment.</title>
        <authorList>
            <person name="Zhou Z."/>
            <person name="Liu Y."/>
            <person name="Xu W."/>
            <person name="Pan J."/>
            <person name="Luo Z.H."/>
            <person name="Li M."/>
        </authorList>
    </citation>
    <scope>NUCLEOTIDE SEQUENCE [LARGE SCALE GENOMIC DNA]</scope>
    <source>
        <strain evidence="12">SpSt-143</strain>
    </source>
</reference>
<feature type="binding site" evidence="10">
    <location>
        <position position="164"/>
    </location>
    <ligand>
        <name>2-[(2R,5Z)-2-carboxy-4-methylthiazol-5(2H)-ylidene]ethyl phosphate</name>
        <dbReference type="ChEBI" id="CHEBI:62899"/>
    </ligand>
</feature>
<keyword evidence="6 10" id="KW-0784">Thiamine biosynthesis</keyword>
<comment type="similarity">
    <text evidence="10">Belongs to the thiamine-phosphate synthase family.</text>
</comment>
<evidence type="ECO:0000256" key="3">
    <source>
        <dbReference type="ARBA" id="ARBA00022679"/>
    </source>
</evidence>
<comment type="catalytic activity">
    <reaction evidence="9 10">
        <text>2-[(2R,5Z)-2-carboxy-4-methylthiazol-5(2H)-ylidene]ethyl phosphate + 4-amino-2-methyl-5-(diphosphooxymethyl)pyrimidine + 2 H(+) = thiamine phosphate + CO2 + diphosphate</text>
        <dbReference type="Rhea" id="RHEA:47844"/>
        <dbReference type="ChEBI" id="CHEBI:15378"/>
        <dbReference type="ChEBI" id="CHEBI:16526"/>
        <dbReference type="ChEBI" id="CHEBI:33019"/>
        <dbReference type="ChEBI" id="CHEBI:37575"/>
        <dbReference type="ChEBI" id="CHEBI:57841"/>
        <dbReference type="ChEBI" id="CHEBI:62899"/>
        <dbReference type="EC" id="2.5.1.3"/>
    </reaction>
</comment>
<evidence type="ECO:0000256" key="2">
    <source>
        <dbReference type="ARBA" id="ARBA00005165"/>
    </source>
</evidence>
<feature type="domain" description="Thiamine phosphate synthase/TenI" evidence="11">
    <location>
        <begin position="11"/>
        <end position="187"/>
    </location>
</feature>
<evidence type="ECO:0000256" key="9">
    <source>
        <dbReference type="ARBA" id="ARBA00047883"/>
    </source>
</evidence>
<accession>A0A7V2F669</accession>
<comment type="cofactor">
    <cofactor evidence="1">
        <name>Mg(2+)</name>
        <dbReference type="ChEBI" id="CHEBI:18420"/>
    </cofactor>
</comment>
<dbReference type="AlphaFoldDB" id="A0A7V2F669"/>
<keyword evidence="3 10" id="KW-0808">Transferase</keyword>
<keyword evidence="5" id="KW-0460">Magnesium</keyword>
<keyword evidence="4" id="KW-0479">Metal-binding</keyword>
<evidence type="ECO:0000256" key="6">
    <source>
        <dbReference type="ARBA" id="ARBA00022977"/>
    </source>
</evidence>
<evidence type="ECO:0000256" key="4">
    <source>
        <dbReference type="ARBA" id="ARBA00022723"/>
    </source>
</evidence>
<comment type="caution">
    <text evidence="10">Lacks conserved residue(s) required for the propagation of feature annotation.</text>
</comment>
<dbReference type="InterPro" id="IPR013785">
    <property type="entry name" value="Aldolase_TIM"/>
</dbReference>
<dbReference type="Gene3D" id="3.20.20.70">
    <property type="entry name" value="Aldolase class I"/>
    <property type="match status" value="1"/>
</dbReference>
<evidence type="ECO:0000256" key="5">
    <source>
        <dbReference type="ARBA" id="ARBA00022842"/>
    </source>
</evidence>
<dbReference type="InterPro" id="IPR036206">
    <property type="entry name" value="ThiamineP_synth_sf"/>
</dbReference>
<organism evidence="12">
    <name type="scientific">Rhodothermus marinus</name>
    <name type="common">Rhodothermus obamensis</name>
    <dbReference type="NCBI Taxonomy" id="29549"/>
    <lineage>
        <taxon>Bacteria</taxon>
        <taxon>Pseudomonadati</taxon>
        <taxon>Rhodothermota</taxon>
        <taxon>Rhodothermia</taxon>
        <taxon>Rhodothermales</taxon>
        <taxon>Rhodothermaceae</taxon>
        <taxon>Rhodothermus</taxon>
    </lineage>
</organism>
<dbReference type="GO" id="GO:0009229">
    <property type="term" value="P:thiamine diphosphate biosynthetic process"/>
    <property type="evidence" value="ECO:0007669"/>
    <property type="project" value="UniProtKB-UniRule"/>
</dbReference>
<protein>
    <recommendedName>
        <fullName evidence="10">Thiamine-phosphate synthase</fullName>
        <shortName evidence="10">TP synthase</shortName>
        <shortName evidence="10">TPS</shortName>
        <ecNumber evidence="10">2.5.1.3</ecNumber>
    </recommendedName>
    <alternativeName>
        <fullName evidence="10">Thiamine-phosphate pyrophosphorylase</fullName>
        <shortName evidence="10">TMP pyrophosphorylase</shortName>
        <shortName evidence="10">TMP-PPase</shortName>
    </alternativeName>
</protein>
<dbReference type="InterPro" id="IPR034291">
    <property type="entry name" value="TMP_synthase"/>
</dbReference>
<dbReference type="EMBL" id="DSGB01000004">
    <property type="protein sequence ID" value="HER95782.1"/>
    <property type="molecule type" value="Genomic_DNA"/>
</dbReference>
<dbReference type="GO" id="GO:0005737">
    <property type="term" value="C:cytoplasm"/>
    <property type="evidence" value="ECO:0007669"/>
    <property type="project" value="TreeGrafter"/>
</dbReference>
<evidence type="ECO:0000256" key="10">
    <source>
        <dbReference type="HAMAP-Rule" id="MF_00097"/>
    </source>
</evidence>
<comment type="catalytic activity">
    <reaction evidence="8 10">
        <text>2-(2-carboxy-4-methylthiazol-5-yl)ethyl phosphate + 4-amino-2-methyl-5-(diphosphooxymethyl)pyrimidine + 2 H(+) = thiamine phosphate + CO2 + diphosphate</text>
        <dbReference type="Rhea" id="RHEA:47848"/>
        <dbReference type="ChEBI" id="CHEBI:15378"/>
        <dbReference type="ChEBI" id="CHEBI:16526"/>
        <dbReference type="ChEBI" id="CHEBI:33019"/>
        <dbReference type="ChEBI" id="CHEBI:37575"/>
        <dbReference type="ChEBI" id="CHEBI:57841"/>
        <dbReference type="ChEBI" id="CHEBI:62890"/>
        <dbReference type="EC" id="2.5.1.3"/>
    </reaction>
</comment>
<feature type="binding site" evidence="10">
    <location>
        <position position="137"/>
    </location>
    <ligand>
        <name>4-amino-2-methyl-5-(diphosphooxymethyl)pyrimidine</name>
        <dbReference type="ChEBI" id="CHEBI:57841"/>
    </ligand>
</feature>
<evidence type="ECO:0000256" key="8">
    <source>
        <dbReference type="ARBA" id="ARBA00047851"/>
    </source>
</evidence>
<evidence type="ECO:0000313" key="12">
    <source>
        <dbReference type="EMBL" id="HER95782.1"/>
    </source>
</evidence>
<evidence type="ECO:0000256" key="1">
    <source>
        <dbReference type="ARBA" id="ARBA00001946"/>
    </source>
</evidence>
<dbReference type="Pfam" id="PF02581">
    <property type="entry name" value="TMP-TENI"/>
    <property type="match status" value="1"/>
</dbReference>
<dbReference type="EC" id="2.5.1.3" evidence="10"/>
<comment type="function">
    <text evidence="10">Condenses 4-methyl-5-(beta-hydroxyethyl)thiazole monophosphate (THZ-P) and 2-methyl-4-amino-5-hydroxymethyl pyrimidine pyrophosphate (HMP-PP) to form thiamine monophosphate (TMP).</text>
</comment>
<comment type="catalytic activity">
    <reaction evidence="7 10">
        <text>4-methyl-5-(2-phosphooxyethyl)-thiazole + 4-amino-2-methyl-5-(diphosphooxymethyl)pyrimidine + H(+) = thiamine phosphate + diphosphate</text>
        <dbReference type="Rhea" id="RHEA:22328"/>
        <dbReference type="ChEBI" id="CHEBI:15378"/>
        <dbReference type="ChEBI" id="CHEBI:33019"/>
        <dbReference type="ChEBI" id="CHEBI:37575"/>
        <dbReference type="ChEBI" id="CHEBI:57841"/>
        <dbReference type="ChEBI" id="CHEBI:58296"/>
        <dbReference type="EC" id="2.5.1.3"/>
    </reaction>
</comment>
<feature type="binding site" evidence="10">
    <location>
        <position position="108"/>
    </location>
    <ligand>
        <name>4-amino-2-methyl-5-(diphosphooxymethyl)pyrimidine</name>
        <dbReference type="ChEBI" id="CHEBI:57841"/>
    </ligand>
</feature>
<sequence length="221" mass="23508">MNVSLPRLLLIADRFTDPKRADRVAQAVAAGVAWVQLRDHSVDAFTFARVAKELVGRLRALRPEVLVTVNTHVALAQQLGLGVHVGLRGPSVAEARRQVGSQLLLGYSAHDVASAQQAASEGADYVVFSPVFATRSKPERPPAGLEALKAVCQNVCIPVVALGGITPERVSDCLQQGAYGVAVVSAILEAPDPKQAVRAFLDACKSLDHTLCNPKHDPFPL</sequence>
<dbReference type="GO" id="GO:0000287">
    <property type="term" value="F:magnesium ion binding"/>
    <property type="evidence" value="ECO:0007669"/>
    <property type="project" value="UniProtKB-UniRule"/>
</dbReference>
<dbReference type="PANTHER" id="PTHR20857">
    <property type="entry name" value="THIAMINE-PHOSPHATE PYROPHOSPHORYLASE"/>
    <property type="match status" value="1"/>
</dbReference>
<evidence type="ECO:0000256" key="7">
    <source>
        <dbReference type="ARBA" id="ARBA00047334"/>
    </source>
</evidence>
<feature type="binding site" evidence="10">
    <location>
        <begin position="134"/>
        <end position="136"/>
    </location>
    <ligand>
        <name>2-[(2R,5Z)-2-carboxy-4-methylthiazol-5(2H)-ylidene]ethyl phosphate</name>
        <dbReference type="ChEBI" id="CHEBI:62899"/>
    </ligand>
</feature>
<dbReference type="GO" id="GO:0009228">
    <property type="term" value="P:thiamine biosynthetic process"/>
    <property type="evidence" value="ECO:0007669"/>
    <property type="project" value="UniProtKB-KW"/>
</dbReference>
<dbReference type="CDD" id="cd00564">
    <property type="entry name" value="TMP_TenI"/>
    <property type="match status" value="1"/>
</dbReference>
<dbReference type="PANTHER" id="PTHR20857:SF15">
    <property type="entry name" value="THIAMINE-PHOSPHATE SYNTHASE"/>
    <property type="match status" value="1"/>
</dbReference>
<name>A0A7V2F669_RHOMR</name>